<sequence>MPKVSFVIPAYNIESYIGRCIQSVKNQTFGDFEAIIVDDASTDSTPEKIVTAVGDDKRFKVVTHATNQGLHLARKTAAAYTKGEWVFCLDGDDEVTPDFLEQVVGRIEQNPVDILHLGITVIPENGVSEAEAEGFGSFINQQSHFTQGDEVLRTIFDESYGQKIDWRTTQRLYRGELFRSAFAEMTSERLVRAEDAYEVFVLSDKAQTADGFESCRGLLYHFGIGVTGVSRISLDKFGEFCYQFLDNIEQTEFYIGKTDNVVYLRSFEGMKHKLMELLIGDWKSRLAPEDQEAALEPFAILFGPSVAARELYRFVRDDAYEAIKTCTELPEDSNAYLYRSYAKKYAALMHQDEGLSFDRAVRMKQIADEHMEYLERKHMVKMFEQQPIRIFITSHKDVDVPESNYLQPIQVGPGQKTNRFSYMLHDDEGDNITEKNPMYCEMTTQYWAWKNITNERYVGFGHYRRYFNFTDTIYPENPFGEVMDDFIDEDAIKKYGLDDQTIAQCIEGYDLITTGVKDIRKFPGSANTPLEQYHAAPLLHPKDMDTMAALIVERHPEYAEDVNAFLNGYEQCFCNMYIMRRELFDRYAAWVFPLVDEWTARTDMSTYSKEALRTPGHLTERLFNIWRMHMLRTEGKNWKVKELQCVHFTNPEPRQKFIPLFEEKPEIASQNVVPVVFAADNNYVPILTCAMGSMLENADPNRYYDVVVLNTNIGGSKQELVKKFFSRYKNARITFYNVWRMVKDYKLDTNNAHISVETYFRFLAQDILSAYDKVVYLDSDLVVNGNVAELYDVRIGNNLIAATLDIDYLANLNIRGGDRMKYSLDVLNLKNPYAYFQAGVMVFNTAELRRYHTVPEWLRIASNPIFIYNDQDILNSECQGRVLYLPADWNVTHNIFGRAEELYPMAPNSVFDDYQAARRAPKIVHFAGAIKPWQNASCDMASYFWKYARNTPFYEVIIQDMVPSARNDADVTEFHERALSDASPLRKIIDPIAPYGSARREALKALGRTLRGRK</sequence>
<dbReference type="Pfam" id="PF00535">
    <property type="entry name" value="Glycos_transf_2"/>
    <property type="match status" value="1"/>
</dbReference>
<dbReference type="CDD" id="cd00761">
    <property type="entry name" value="Glyco_tranf_GTA_type"/>
    <property type="match status" value="1"/>
</dbReference>
<organism evidence="3 4">
    <name type="scientific">Lancefieldella parvula (strain ATCC 33793 / DSM 20469 / CCUG 32760 / JCM 10300 / KCTC 3663 / VPI 0546 / 1246)</name>
    <name type="common">Atopobium parvulum</name>
    <dbReference type="NCBI Taxonomy" id="521095"/>
    <lineage>
        <taxon>Bacteria</taxon>
        <taxon>Bacillati</taxon>
        <taxon>Actinomycetota</taxon>
        <taxon>Coriobacteriia</taxon>
        <taxon>Coriobacteriales</taxon>
        <taxon>Atopobiaceae</taxon>
        <taxon>Lancefieldella</taxon>
    </lineage>
</organism>
<dbReference type="CAZy" id="GT8">
    <property type="family name" value="Glycosyltransferase Family 8"/>
</dbReference>
<evidence type="ECO:0000259" key="2">
    <source>
        <dbReference type="Pfam" id="PF14393"/>
    </source>
</evidence>
<dbReference type="GeneID" id="84806910"/>
<dbReference type="PANTHER" id="PTHR43685">
    <property type="entry name" value="GLYCOSYLTRANSFERASE"/>
    <property type="match status" value="1"/>
</dbReference>
<dbReference type="InterPro" id="IPR050834">
    <property type="entry name" value="Glycosyltransf_2"/>
</dbReference>
<dbReference type="Proteomes" id="UP000000960">
    <property type="component" value="Chromosome"/>
</dbReference>
<dbReference type="SUPFAM" id="SSF53448">
    <property type="entry name" value="Nucleotide-diphospho-sugar transferases"/>
    <property type="match status" value="2"/>
</dbReference>
<dbReference type="InterPro" id="IPR025536">
    <property type="entry name" value="DUF4422"/>
</dbReference>
<dbReference type="Pfam" id="PF01501">
    <property type="entry name" value="Glyco_transf_8"/>
    <property type="match status" value="1"/>
</dbReference>
<evidence type="ECO:0000259" key="1">
    <source>
        <dbReference type="Pfam" id="PF00535"/>
    </source>
</evidence>
<dbReference type="AlphaFoldDB" id="C8W7U9"/>
<dbReference type="STRING" id="521095.Apar_1112"/>
<proteinExistence type="predicted"/>
<dbReference type="KEGG" id="apv:Apar_1112"/>
<feature type="domain" description="DUF4422" evidence="2">
    <location>
        <begin position="389"/>
        <end position="629"/>
    </location>
</feature>
<dbReference type="eggNOG" id="COG0463">
    <property type="taxonomic scope" value="Bacteria"/>
</dbReference>
<dbReference type="InterPro" id="IPR001173">
    <property type="entry name" value="Glyco_trans_2-like"/>
</dbReference>
<reference evidence="3 4" key="1">
    <citation type="journal article" date="2009" name="Stand. Genomic Sci.">
        <title>Complete genome sequence of Atopobium parvulum type strain (IPP 1246).</title>
        <authorList>
            <person name="Copeland A."/>
            <person name="Sikorski J."/>
            <person name="Lapidus A."/>
            <person name="Nolan M."/>
            <person name="Del Rio T.G."/>
            <person name="Lucas S."/>
            <person name="Chen F."/>
            <person name="Tice H."/>
            <person name="Pitluck S."/>
            <person name="Cheng J.F."/>
            <person name="Pukall R."/>
            <person name="Chertkov O."/>
            <person name="Brettin T."/>
            <person name="Han C."/>
            <person name="Detter J.C."/>
            <person name="Kuske C."/>
            <person name="Bruce D."/>
            <person name="Goodwin L."/>
            <person name="Ivanova N."/>
            <person name="Mavromatis K."/>
            <person name="Mikhailova N."/>
            <person name="Chen A."/>
            <person name="Palaniappan K."/>
            <person name="Chain P."/>
            <person name="Rohde M."/>
            <person name="Goker M."/>
            <person name="Bristow J."/>
            <person name="Eisen J.A."/>
            <person name="Markowitz V."/>
            <person name="Hugenholtz P."/>
            <person name="Kyrpides N.C."/>
            <person name="Klenk H.P."/>
            <person name="Detter J.C."/>
        </authorList>
    </citation>
    <scope>NUCLEOTIDE SEQUENCE [LARGE SCALE GENOMIC DNA]</scope>
    <source>
        <strain evidence="4">ATCC 33793 / DSM 20469 / CCUG 32760 / JCM 10300 / KCTC 3663 / VPI 0546 / 1246</strain>
    </source>
</reference>
<dbReference type="CAZy" id="GT2">
    <property type="family name" value="Glycosyltransferase Family 2"/>
</dbReference>
<dbReference type="CDD" id="cd04194">
    <property type="entry name" value="GT8_A4GalT_like"/>
    <property type="match status" value="1"/>
</dbReference>
<protein>
    <submittedName>
        <fullName evidence="3">Glycosyl transferase family 8</fullName>
    </submittedName>
</protein>
<dbReference type="Gene3D" id="3.90.550.10">
    <property type="entry name" value="Spore Coat Polysaccharide Biosynthesis Protein SpsA, Chain A"/>
    <property type="match status" value="2"/>
</dbReference>
<gene>
    <name evidence="3" type="ordered locus">Apar_1112</name>
</gene>
<evidence type="ECO:0000313" key="3">
    <source>
        <dbReference type="EMBL" id="ACV51540.1"/>
    </source>
</evidence>
<name>C8W7U9_LANP1</name>
<accession>C8W7U9</accession>
<dbReference type="RefSeq" id="WP_012809197.1">
    <property type="nucleotide sequence ID" value="NC_013203.1"/>
</dbReference>
<evidence type="ECO:0000313" key="4">
    <source>
        <dbReference type="Proteomes" id="UP000000960"/>
    </source>
</evidence>
<feature type="domain" description="Glycosyltransferase 2-like" evidence="1">
    <location>
        <begin position="5"/>
        <end position="157"/>
    </location>
</feature>
<dbReference type="HOGENOM" id="CLU_297128_0_0_11"/>
<dbReference type="GO" id="GO:0016757">
    <property type="term" value="F:glycosyltransferase activity"/>
    <property type="evidence" value="ECO:0007669"/>
    <property type="project" value="InterPro"/>
</dbReference>
<dbReference type="Pfam" id="PF14393">
    <property type="entry name" value="DUF4422"/>
    <property type="match status" value="1"/>
</dbReference>
<dbReference type="OrthoDB" id="3183633at2"/>
<dbReference type="InterPro" id="IPR002495">
    <property type="entry name" value="Glyco_trans_8"/>
</dbReference>
<keyword evidence="4" id="KW-1185">Reference proteome</keyword>
<keyword evidence="3" id="KW-0808">Transferase</keyword>
<dbReference type="PANTHER" id="PTHR43685:SF2">
    <property type="entry name" value="GLYCOSYLTRANSFERASE 2-LIKE DOMAIN-CONTAINING PROTEIN"/>
    <property type="match status" value="1"/>
</dbReference>
<dbReference type="eggNOG" id="COG1442">
    <property type="taxonomic scope" value="Bacteria"/>
</dbReference>
<dbReference type="EMBL" id="CP001721">
    <property type="protein sequence ID" value="ACV51540.1"/>
    <property type="molecule type" value="Genomic_DNA"/>
</dbReference>
<dbReference type="InterPro" id="IPR029044">
    <property type="entry name" value="Nucleotide-diphossugar_trans"/>
</dbReference>